<dbReference type="PROSITE" id="PS51257">
    <property type="entry name" value="PROKAR_LIPOPROTEIN"/>
    <property type="match status" value="1"/>
</dbReference>
<dbReference type="AlphaFoldDB" id="A0A940WEK0"/>
<dbReference type="Pfam" id="PF13349">
    <property type="entry name" value="DUF4097"/>
    <property type="match status" value="1"/>
</dbReference>
<proteinExistence type="predicted"/>
<name>A0A940WEK0_9ACTN</name>
<keyword evidence="4" id="KW-1185">Reference proteome</keyword>
<gene>
    <name evidence="3" type="ORF">JOL79_02690</name>
</gene>
<protein>
    <submittedName>
        <fullName evidence="3">DUF4097 family beta strand repeat protein</fullName>
    </submittedName>
</protein>
<feature type="signal peptide" evidence="1">
    <location>
        <begin position="1"/>
        <end position="22"/>
    </location>
</feature>
<feature type="chain" id="PRO_5038512930" evidence="1">
    <location>
        <begin position="23"/>
        <end position="226"/>
    </location>
</feature>
<feature type="domain" description="DUF4097" evidence="2">
    <location>
        <begin position="98"/>
        <end position="223"/>
    </location>
</feature>
<keyword evidence="1" id="KW-0732">Signal</keyword>
<comment type="caution">
    <text evidence="3">The sequence shown here is derived from an EMBL/GenBank/DDBJ whole genome shotgun (WGS) entry which is preliminary data.</text>
</comment>
<evidence type="ECO:0000256" key="1">
    <source>
        <dbReference type="SAM" id="SignalP"/>
    </source>
</evidence>
<dbReference type="InterPro" id="IPR025164">
    <property type="entry name" value="Toastrack_DUF4097"/>
</dbReference>
<dbReference type="Proteomes" id="UP000674234">
    <property type="component" value="Unassembled WGS sequence"/>
</dbReference>
<evidence type="ECO:0000259" key="2">
    <source>
        <dbReference type="Pfam" id="PF13349"/>
    </source>
</evidence>
<accession>A0A940WEK0</accession>
<dbReference type="RefSeq" id="WP_210153966.1">
    <property type="nucleotide sequence ID" value="NZ_JAFCNB010000001.1"/>
</dbReference>
<evidence type="ECO:0000313" key="4">
    <source>
        <dbReference type="Proteomes" id="UP000674234"/>
    </source>
</evidence>
<reference evidence="3" key="1">
    <citation type="submission" date="2021-02" db="EMBL/GenBank/DDBJ databases">
        <title>Draft genome sequence of Microbispora sp. RL4-1S isolated from rice leaves in Thailand.</title>
        <authorList>
            <person name="Muangham S."/>
            <person name="Duangmal K."/>
        </authorList>
    </citation>
    <scope>NUCLEOTIDE SEQUENCE</scope>
    <source>
        <strain evidence="3">RL4-1S</strain>
    </source>
</reference>
<sequence length="226" mass="23269">MRQQTTFAVAAAVALGLTVAGCGVTVGFGQQQATRSYDVTDGVTSIETRTGSGEIEVNESERTGIHVTETLHWRGDQPRDGHAVEGDRLRMEYRCDACSVDYRIDIPRGLGVKVDSGSGTITLRALTGAVNASTGSGDIDGGGLRGRSVTASTGSGQIELRFAAPPDRVEVKSGSGDGVVRLPQGAYNVTAETGSGTRTVNVAQDSAAPRTVVVKTGSGDAKVLAS</sequence>
<dbReference type="EMBL" id="JAFCNB010000001">
    <property type="protein sequence ID" value="MBP2702707.1"/>
    <property type="molecule type" value="Genomic_DNA"/>
</dbReference>
<evidence type="ECO:0000313" key="3">
    <source>
        <dbReference type="EMBL" id="MBP2702707.1"/>
    </source>
</evidence>
<organism evidence="3 4">
    <name type="scientific">Microbispora oryzae</name>
    <dbReference type="NCBI Taxonomy" id="2806554"/>
    <lineage>
        <taxon>Bacteria</taxon>
        <taxon>Bacillati</taxon>
        <taxon>Actinomycetota</taxon>
        <taxon>Actinomycetes</taxon>
        <taxon>Streptosporangiales</taxon>
        <taxon>Streptosporangiaceae</taxon>
        <taxon>Microbispora</taxon>
    </lineage>
</organism>
<dbReference type="Gene3D" id="2.160.20.120">
    <property type="match status" value="1"/>
</dbReference>